<organism evidence="2 3">
    <name type="scientific">Portunus trituberculatus</name>
    <name type="common">Swimming crab</name>
    <name type="synonym">Neptunus trituberculatus</name>
    <dbReference type="NCBI Taxonomy" id="210409"/>
    <lineage>
        <taxon>Eukaryota</taxon>
        <taxon>Metazoa</taxon>
        <taxon>Ecdysozoa</taxon>
        <taxon>Arthropoda</taxon>
        <taxon>Crustacea</taxon>
        <taxon>Multicrustacea</taxon>
        <taxon>Malacostraca</taxon>
        <taxon>Eumalacostraca</taxon>
        <taxon>Eucarida</taxon>
        <taxon>Decapoda</taxon>
        <taxon>Pleocyemata</taxon>
        <taxon>Brachyura</taxon>
        <taxon>Eubrachyura</taxon>
        <taxon>Portunoidea</taxon>
        <taxon>Portunidae</taxon>
        <taxon>Portuninae</taxon>
        <taxon>Portunus</taxon>
    </lineage>
</organism>
<feature type="compositionally biased region" description="Basic residues" evidence="1">
    <location>
        <begin position="55"/>
        <end position="73"/>
    </location>
</feature>
<proteinExistence type="predicted"/>
<dbReference type="Proteomes" id="UP000324222">
    <property type="component" value="Unassembled WGS sequence"/>
</dbReference>
<gene>
    <name evidence="2" type="ORF">E2C01_028805</name>
</gene>
<dbReference type="AlphaFoldDB" id="A0A5B7ESU1"/>
<comment type="caution">
    <text evidence="2">The sequence shown here is derived from an EMBL/GenBank/DDBJ whole genome shotgun (WGS) entry which is preliminary data.</text>
</comment>
<dbReference type="EMBL" id="VSRR010003262">
    <property type="protein sequence ID" value="MPC35384.1"/>
    <property type="molecule type" value="Genomic_DNA"/>
</dbReference>
<keyword evidence="3" id="KW-1185">Reference proteome</keyword>
<name>A0A5B7ESU1_PORTR</name>
<sequence length="181" mass="20434">MSDVPCGPARSSLPCLPAASGASLYLTRRLLPGCPRCLPLPLWLRRARSSVAERHRHVRCHTRRTPHAPRGPRHTTGTHYKSIALIQQRKYPEPRPEGRHVRFLYSAEPIRDAQPRRTLVRTCAAASFAHLRVSASIPRVHEPGTQQCHHQARSGEQSDTRAVTSLDWCRCVPLFVNYFPA</sequence>
<accession>A0A5B7ESU1</accession>
<evidence type="ECO:0000256" key="1">
    <source>
        <dbReference type="SAM" id="MobiDB-lite"/>
    </source>
</evidence>
<protein>
    <submittedName>
        <fullName evidence="2">Uncharacterized protein</fullName>
    </submittedName>
</protein>
<feature type="region of interest" description="Disordered" evidence="1">
    <location>
        <begin position="55"/>
        <end position="77"/>
    </location>
</feature>
<reference evidence="2 3" key="1">
    <citation type="submission" date="2019-05" db="EMBL/GenBank/DDBJ databases">
        <title>Another draft genome of Portunus trituberculatus and its Hox gene families provides insights of decapod evolution.</title>
        <authorList>
            <person name="Jeong J.-H."/>
            <person name="Song I."/>
            <person name="Kim S."/>
            <person name="Choi T."/>
            <person name="Kim D."/>
            <person name="Ryu S."/>
            <person name="Kim W."/>
        </authorList>
    </citation>
    <scope>NUCLEOTIDE SEQUENCE [LARGE SCALE GENOMIC DNA]</scope>
    <source>
        <tissue evidence="2">Muscle</tissue>
    </source>
</reference>
<evidence type="ECO:0000313" key="3">
    <source>
        <dbReference type="Proteomes" id="UP000324222"/>
    </source>
</evidence>
<evidence type="ECO:0000313" key="2">
    <source>
        <dbReference type="EMBL" id="MPC35384.1"/>
    </source>
</evidence>